<keyword evidence="1" id="KW-0175">Coiled coil</keyword>
<dbReference type="GeneID" id="8301389"/>
<evidence type="ECO:0000256" key="2">
    <source>
        <dbReference type="SAM" id="MobiDB-lite"/>
    </source>
</evidence>
<reference evidence="3 4" key="1">
    <citation type="journal article" date="2009" name="Nature">
        <title>Evolution of pathogenicity and sexual reproduction in eight Candida genomes.</title>
        <authorList>
            <person name="Butler G."/>
            <person name="Rasmussen M.D."/>
            <person name="Lin M.F."/>
            <person name="Santos M.A."/>
            <person name="Sakthikumar S."/>
            <person name="Munro C.A."/>
            <person name="Rheinbay E."/>
            <person name="Grabherr M."/>
            <person name="Forche A."/>
            <person name="Reedy J.L."/>
            <person name="Agrafioti I."/>
            <person name="Arnaud M.B."/>
            <person name="Bates S."/>
            <person name="Brown A.J."/>
            <person name="Brunke S."/>
            <person name="Costanzo M.C."/>
            <person name="Fitzpatrick D.A."/>
            <person name="de Groot P.W."/>
            <person name="Harris D."/>
            <person name="Hoyer L.L."/>
            <person name="Hube B."/>
            <person name="Klis F.M."/>
            <person name="Kodira C."/>
            <person name="Lennard N."/>
            <person name="Logue M.E."/>
            <person name="Martin R."/>
            <person name="Neiman A.M."/>
            <person name="Nikolaou E."/>
            <person name="Quail M.A."/>
            <person name="Quinn J."/>
            <person name="Santos M.C."/>
            <person name="Schmitzberger F.F."/>
            <person name="Sherlock G."/>
            <person name="Shah P."/>
            <person name="Silverstein K.A."/>
            <person name="Skrzypek M.S."/>
            <person name="Soll D."/>
            <person name="Staggs R."/>
            <person name="Stansfield I."/>
            <person name="Stumpf M.P."/>
            <person name="Sudbery P.E."/>
            <person name="Srikantha T."/>
            <person name="Zeng Q."/>
            <person name="Berman J."/>
            <person name="Berriman M."/>
            <person name="Heitman J."/>
            <person name="Gow N.A."/>
            <person name="Lorenz M.C."/>
            <person name="Birren B.W."/>
            <person name="Kellis M."/>
            <person name="Cuomo C.A."/>
        </authorList>
    </citation>
    <scope>NUCLEOTIDE SEQUENCE [LARGE SCALE GENOMIC DNA]</scope>
    <source>
        <strain evidence="4">ATCC MYA-3404 / T1</strain>
    </source>
</reference>
<dbReference type="eggNOG" id="ENOG502R01W">
    <property type="taxonomic scope" value="Eukaryota"/>
</dbReference>
<dbReference type="GO" id="GO:0033596">
    <property type="term" value="C:TSC1-TSC2 complex"/>
    <property type="evidence" value="ECO:0007669"/>
    <property type="project" value="TreeGrafter"/>
</dbReference>
<feature type="compositionally biased region" description="Low complexity" evidence="2">
    <location>
        <begin position="649"/>
        <end position="660"/>
    </location>
</feature>
<keyword evidence="4" id="KW-1185">Reference proteome</keyword>
<feature type="coiled-coil region" evidence="1">
    <location>
        <begin position="869"/>
        <end position="903"/>
    </location>
</feature>
<evidence type="ECO:0000313" key="4">
    <source>
        <dbReference type="Proteomes" id="UP000002037"/>
    </source>
</evidence>
<feature type="region of interest" description="Disordered" evidence="2">
    <location>
        <begin position="646"/>
        <end position="673"/>
    </location>
</feature>
<evidence type="ECO:0000256" key="1">
    <source>
        <dbReference type="SAM" id="Coils"/>
    </source>
</evidence>
<gene>
    <name evidence="3" type="ORF">CTRG_01501</name>
</gene>
<proteinExistence type="predicted"/>
<feature type="region of interest" description="Disordered" evidence="2">
    <location>
        <begin position="948"/>
        <end position="989"/>
    </location>
</feature>
<dbReference type="EMBL" id="GG692396">
    <property type="protein sequence ID" value="EER34640.1"/>
    <property type="molecule type" value="Genomic_DNA"/>
</dbReference>
<dbReference type="OrthoDB" id="6022054at2759"/>
<dbReference type="PANTHER" id="PTHR15154:SF2">
    <property type="entry name" value="HAMARTIN"/>
    <property type="match status" value="1"/>
</dbReference>
<dbReference type="GO" id="GO:0032007">
    <property type="term" value="P:negative regulation of TOR signaling"/>
    <property type="evidence" value="ECO:0007669"/>
    <property type="project" value="TreeGrafter"/>
</dbReference>
<dbReference type="RefSeq" id="XP_002547195.1">
    <property type="nucleotide sequence ID" value="XM_002547149.1"/>
</dbReference>
<evidence type="ECO:0008006" key="5">
    <source>
        <dbReference type="Google" id="ProtNLM"/>
    </source>
</evidence>
<name>C5M6M0_CANTT</name>
<dbReference type="InterPro" id="IPR007483">
    <property type="entry name" value="Hamartin"/>
</dbReference>
<dbReference type="Proteomes" id="UP000002037">
    <property type="component" value="Unassembled WGS sequence"/>
</dbReference>
<dbReference type="AlphaFoldDB" id="C5M6M0"/>
<dbReference type="KEGG" id="ctp:CTRG_01501"/>
<organism evidence="3 4">
    <name type="scientific">Candida tropicalis (strain ATCC MYA-3404 / T1)</name>
    <name type="common">Yeast</name>
    <dbReference type="NCBI Taxonomy" id="294747"/>
    <lineage>
        <taxon>Eukaryota</taxon>
        <taxon>Fungi</taxon>
        <taxon>Dikarya</taxon>
        <taxon>Ascomycota</taxon>
        <taxon>Saccharomycotina</taxon>
        <taxon>Pichiomycetes</taxon>
        <taxon>Debaryomycetaceae</taxon>
        <taxon>Candida/Lodderomyces clade</taxon>
        <taxon>Candida</taxon>
    </lineage>
</organism>
<feature type="region of interest" description="Disordered" evidence="2">
    <location>
        <begin position="612"/>
        <end position="633"/>
    </location>
</feature>
<sequence>MSGSSRSVIRALDTLFINWSDDDDDHNKNTLAELDSVISQYIQKHNNLATIQSSTNINDELYNVYDKYIKPSKDISRECAFLDVLKQVSCVFNSKELNLWLQTYLKPALDSAGYYTEFVDKAREFITRVSINPLSTDDEKLKEERELIGRKVMNQIMEIYLTEEARFEHFNIEASDSQAYYERLRFIKFNCLNFLQEYGLKHILNYCSLLDNHFRELRTRNDSLILISTLVATQKSQVSHVIDSDLFIDLLKCILYDFNDALVFSAYTVLVMLIPQVSNKLGRYLPDLLAIYMRLLQWNDLDKSIPNRREIFNEFMDKDVLQWDVDYTEKYPLATQVIFDWQYLGTLLYGLFVFNFIEFASSPLKFLKHNRPNLISVIFLQGLEEKSGGAIKLENNIIERSQEFLRSLLLHPKMIKPERLTDGELDNPIAWILEQGNDSISPEDVAIACLSLNTHIIISDAFRKQLSDFSLSKFDYNSRNESQNKLSRNSSLAGPMYFSIKDGPTSKILQQTLQNRKMSIIPTNLVIDGNGTSSHNNVAPNHDSNNIEGEIKFKEVKFSDDNNSDADISRNGGSYDNFMSHAPSSLALYHEQPRQIDPIPELLSTHEKLHVREGSIGGPDSSDNDDRRSVSNVFNEKGKYELRLSRPMSSPTTTVETSSVFKSPAGASSMSTDDVITTNPIQISKNSVNGTAVDFYQRELLLYKNELEFSSYMKHLNKFHYLKSRQKEIPGERENAFTGSEEYKRLLEEARLEMSKISDEYNREREILLTRLNELTVEKEELTQKLENLRIKTSSDSQKYLQLVSETVPAKDFEIETLKSNLVALEKELKELQKPVEEIERNGRSAETESIDHDSTAVYELKTKLQLANDRYEQTAQALKLSHEEYEKMVKRYEDKLATSKLNLHDNLNSFTREHEKTIQELSTTILKFENLLEERNTKILQLSSSKPISIPMPTRASTSSSSKSGRNDSYDHISNTSSTPPGTSHMAIPVPAPAPAPAPVPIPIPVQHQHINHNFPTTPSQLHQHHHNQQQQNAQFLSNPVVHYPPHVSRNNSMPVVNTSQQQAQAVPIIRGRGGYQKRSKKLM</sequence>
<accession>C5M6M0</accession>
<feature type="compositionally biased region" description="Polar residues" evidence="2">
    <location>
        <begin position="973"/>
        <end position="983"/>
    </location>
</feature>
<dbReference type="STRING" id="294747.C5M6M0"/>
<feature type="region of interest" description="Disordered" evidence="2">
    <location>
        <begin position="1014"/>
        <end position="1034"/>
    </location>
</feature>
<dbReference type="GO" id="GO:0051726">
    <property type="term" value="P:regulation of cell cycle"/>
    <property type="evidence" value="ECO:0007669"/>
    <property type="project" value="TreeGrafter"/>
</dbReference>
<evidence type="ECO:0000313" key="3">
    <source>
        <dbReference type="EMBL" id="EER34640.1"/>
    </source>
</evidence>
<protein>
    <recommendedName>
        <fullName evidence="5">Tuberous sclerosis 1</fullName>
    </recommendedName>
</protein>
<dbReference type="HOGENOM" id="CLU_298626_0_0_1"/>
<feature type="coiled-coil region" evidence="1">
    <location>
        <begin position="740"/>
        <end position="842"/>
    </location>
</feature>
<dbReference type="PANTHER" id="PTHR15154">
    <property type="entry name" value="HAMARTIN"/>
    <property type="match status" value="1"/>
</dbReference>
<dbReference type="VEuPathDB" id="FungiDB:CTRG_01501"/>